<dbReference type="AlphaFoldDB" id="A0A8S1B1Y8"/>
<dbReference type="PANTHER" id="PTHR37404">
    <property type="entry name" value="HCG1796489"/>
    <property type="match status" value="1"/>
</dbReference>
<evidence type="ECO:0000313" key="2">
    <source>
        <dbReference type="Proteomes" id="UP000494256"/>
    </source>
</evidence>
<proteinExistence type="predicted"/>
<dbReference type="Proteomes" id="UP000494256">
    <property type="component" value="Unassembled WGS sequence"/>
</dbReference>
<dbReference type="InterPro" id="IPR053347">
    <property type="entry name" value="Axonemal_MT_stabilizer"/>
</dbReference>
<organism evidence="1 2">
    <name type="scientific">Arctia plantaginis</name>
    <name type="common">Wood tiger moth</name>
    <name type="synonym">Phalaena plantaginis</name>
    <dbReference type="NCBI Taxonomy" id="874455"/>
    <lineage>
        <taxon>Eukaryota</taxon>
        <taxon>Metazoa</taxon>
        <taxon>Ecdysozoa</taxon>
        <taxon>Arthropoda</taxon>
        <taxon>Hexapoda</taxon>
        <taxon>Insecta</taxon>
        <taxon>Pterygota</taxon>
        <taxon>Neoptera</taxon>
        <taxon>Endopterygota</taxon>
        <taxon>Lepidoptera</taxon>
        <taxon>Glossata</taxon>
        <taxon>Ditrysia</taxon>
        <taxon>Noctuoidea</taxon>
        <taxon>Erebidae</taxon>
        <taxon>Arctiinae</taxon>
        <taxon>Arctia</taxon>
    </lineage>
</organism>
<protein>
    <submittedName>
        <fullName evidence="1">Uncharacterized protein</fullName>
    </submittedName>
</protein>
<dbReference type="EMBL" id="CADEBD010000443">
    <property type="protein sequence ID" value="CAB3255574.1"/>
    <property type="molecule type" value="Genomic_DNA"/>
</dbReference>
<dbReference type="PANTHER" id="PTHR37404:SF1">
    <property type="entry name" value="HCG1796489"/>
    <property type="match status" value="1"/>
</dbReference>
<sequence>MTEPPPAIKPCKPLILDELLIQNMNTWGNVQYNIPLRLSNNETRTASSIALRHIPDISQSLDCKIDDPLPERLTGRDMVVEKESYRTTTGEYCVKPNPNKAMERADCSINCRRVIFMTGVDKALQKKSITQPTIMSEMKDKFRGLAKSPQAPPDIIVRPPDPEYIFDVIASGRNEAPAIYDNSTGFRKQLDPYLSTYRTYHKPFTPDEQYGVAAKDHITLYSDNNTPKVKGFGPRHKEIWMPMTSKVHRGVYDRIHVKKEFKEVAACHNPVNNIKGVFESETHKKYKIPFASSELASWTHGEAFHLAPFAPNPFQTNIAPFMYCSDYCHVARGTSPSIVIDQIAPEKIPHPHCKERFIVSRDF</sequence>
<dbReference type="OrthoDB" id="1867259at2759"/>
<name>A0A8S1B1Y8_ARCPL</name>
<reference evidence="1 2" key="1">
    <citation type="submission" date="2020-04" db="EMBL/GenBank/DDBJ databases">
        <authorList>
            <person name="Wallbank WR R."/>
            <person name="Pardo Diaz C."/>
            <person name="Kozak K."/>
            <person name="Martin S."/>
            <person name="Jiggins C."/>
            <person name="Moest M."/>
            <person name="Warren A I."/>
            <person name="Byers J.R.P. K."/>
            <person name="Montejo-Kovacevich G."/>
            <person name="Yen C E."/>
        </authorList>
    </citation>
    <scope>NUCLEOTIDE SEQUENCE [LARGE SCALE GENOMIC DNA]</scope>
</reference>
<gene>
    <name evidence="1" type="ORF">APLA_LOCUS15277</name>
</gene>
<evidence type="ECO:0000313" key="1">
    <source>
        <dbReference type="EMBL" id="CAB3255574.1"/>
    </source>
</evidence>
<comment type="caution">
    <text evidence="1">The sequence shown here is derived from an EMBL/GenBank/DDBJ whole genome shotgun (WGS) entry which is preliminary data.</text>
</comment>
<accession>A0A8S1B1Y8</accession>